<reference evidence="1" key="1">
    <citation type="submission" date="2023-05" db="EMBL/GenBank/DDBJ databases">
        <authorList>
            <consortium name="ELIXIR-Norway"/>
        </authorList>
    </citation>
    <scope>NUCLEOTIDE SEQUENCE</scope>
</reference>
<feature type="non-terminal residue" evidence="1">
    <location>
        <position position="127"/>
    </location>
</feature>
<gene>
    <name evidence="1" type="ORF">MRATA1EN22A_LOCUS3833</name>
</gene>
<organism evidence="1 2">
    <name type="scientific">Rangifer tarandus platyrhynchus</name>
    <name type="common">Svalbard reindeer</name>
    <dbReference type="NCBI Taxonomy" id="3082113"/>
    <lineage>
        <taxon>Eukaryota</taxon>
        <taxon>Metazoa</taxon>
        <taxon>Chordata</taxon>
        <taxon>Craniata</taxon>
        <taxon>Vertebrata</taxon>
        <taxon>Euteleostomi</taxon>
        <taxon>Mammalia</taxon>
        <taxon>Eutheria</taxon>
        <taxon>Laurasiatheria</taxon>
        <taxon>Artiodactyla</taxon>
        <taxon>Ruminantia</taxon>
        <taxon>Pecora</taxon>
        <taxon>Cervidae</taxon>
        <taxon>Odocoileinae</taxon>
        <taxon>Rangifer</taxon>
    </lineage>
</organism>
<sequence length="127" mass="13580">DAVRVQRHRGHRARPAPPRPPCASSTTEALQSQRRAGPALMDSVPGRGGDAPGHPATEGLGSEPESPEGKASVRHGACTEGPKTPDRSRVRRHNVNGKYRTQRSLSRTRKGNLDLHPGTSLTTTKPS</sequence>
<reference evidence="1" key="2">
    <citation type="submission" date="2025-03" db="EMBL/GenBank/DDBJ databases">
        <authorList>
            <consortium name="ELIXIR-Norway"/>
            <consortium name="Elixir Norway"/>
        </authorList>
    </citation>
    <scope>NUCLEOTIDE SEQUENCE</scope>
</reference>
<evidence type="ECO:0000313" key="1">
    <source>
        <dbReference type="EMBL" id="CAM9530220.1"/>
    </source>
</evidence>
<accession>A0AC59YAR0</accession>
<protein>
    <submittedName>
        <fullName evidence="1">Uncharacterized protein</fullName>
    </submittedName>
</protein>
<dbReference type="EMBL" id="OX596095">
    <property type="protein sequence ID" value="CAM9530220.1"/>
    <property type="molecule type" value="Genomic_DNA"/>
</dbReference>
<evidence type="ECO:0000313" key="2">
    <source>
        <dbReference type="Proteomes" id="UP001162501"/>
    </source>
</evidence>
<name>A0AC59YAR0_RANTA</name>
<proteinExistence type="predicted"/>
<dbReference type="Proteomes" id="UP001162501">
    <property type="component" value="Chromosome 11"/>
</dbReference>
<feature type="non-terminal residue" evidence="1">
    <location>
        <position position="1"/>
    </location>
</feature>